<evidence type="ECO:0000313" key="1">
    <source>
        <dbReference type="EMBL" id="KAJ1101901.1"/>
    </source>
</evidence>
<reference evidence="1" key="1">
    <citation type="journal article" date="2022" name="bioRxiv">
        <title>Sequencing and chromosome-scale assembly of the giantPleurodeles waltlgenome.</title>
        <authorList>
            <person name="Brown T."/>
            <person name="Elewa A."/>
            <person name="Iarovenko S."/>
            <person name="Subramanian E."/>
            <person name="Araus A.J."/>
            <person name="Petzold A."/>
            <person name="Susuki M."/>
            <person name="Suzuki K.-i.T."/>
            <person name="Hayashi T."/>
            <person name="Toyoda A."/>
            <person name="Oliveira C."/>
            <person name="Osipova E."/>
            <person name="Leigh N.D."/>
            <person name="Simon A."/>
            <person name="Yun M.H."/>
        </authorList>
    </citation>
    <scope>NUCLEOTIDE SEQUENCE</scope>
    <source>
        <strain evidence="1">20211129_DDA</strain>
        <tissue evidence="1">Liver</tissue>
    </source>
</reference>
<dbReference type="EMBL" id="JANPWB010000014">
    <property type="protein sequence ID" value="KAJ1101901.1"/>
    <property type="molecule type" value="Genomic_DNA"/>
</dbReference>
<protein>
    <submittedName>
        <fullName evidence="1">Uncharacterized protein</fullName>
    </submittedName>
</protein>
<sequence>MTASRRTCDPRLPCAPAAATRAPSGRCAGSADPGILAGRGVPPSPGWSMSGRGGVHLILVGCAEGSASPSRGSRGHACPAARLSGCCDHFCGETCPGAAKSQKNTGEYL</sequence>
<gene>
    <name evidence="1" type="ORF">NDU88_006964</name>
</gene>
<keyword evidence="2" id="KW-1185">Reference proteome</keyword>
<accession>A0AAV7MDQ9</accession>
<dbReference type="Proteomes" id="UP001066276">
    <property type="component" value="Chromosome 10"/>
</dbReference>
<dbReference type="AlphaFoldDB" id="A0AAV7MDQ9"/>
<name>A0AAV7MDQ9_PLEWA</name>
<proteinExistence type="predicted"/>
<evidence type="ECO:0000313" key="2">
    <source>
        <dbReference type="Proteomes" id="UP001066276"/>
    </source>
</evidence>
<comment type="caution">
    <text evidence="1">The sequence shown here is derived from an EMBL/GenBank/DDBJ whole genome shotgun (WGS) entry which is preliminary data.</text>
</comment>
<organism evidence="1 2">
    <name type="scientific">Pleurodeles waltl</name>
    <name type="common">Iberian ribbed newt</name>
    <dbReference type="NCBI Taxonomy" id="8319"/>
    <lineage>
        <taxon>Eukaryota</taxon>
        <taxon>Metazoa</taxon>
        <taxon>Chordata</taxon>
        <taxon>Craniata</taxon>
        <taxon>Vertebrata</taxon>
        <taxon>Euteleostomi</taxon>
        <taxon>Amphibia</taxon>
        <taxon>Batrachia</taxon>
        <taxon>Caudata</taxon>
        <taxon>Salamandroidea</taxon>
        <taxon>Salamandridae</taxon>
        <taxon>Pleurodelinae</taxon>
        <taxon>Pleurodeles</taxon>
    </lineage>
</organism>